<accession>A0A9J5WVF7</accession>
<dbReference type="AlphaFoldDB" id="A0A9J5WVF7"/>
<reference evidence="1 2" key="1">
    <citation type="submission" date="2020-09" db="EMBL/GenBank/DDBJ databases">
        <title>De no assembly of potato wild relative species, Solanum commersonii.</title>
        <authorList>
            <person name="Cho K."/>
        </authorList>
    </citation>
    <scope>NUCLEOTIDE SEQUENCE [LARGE SCALE GENOMIC DNA]</scope>
    <source>
        <strain evidence="1">LZ3.2</strain>
        <tissue evidence="1">Leaf</tissue>
    </source>
</reference>
<proteinExistence type="predicted"/>
<evidence type="ECO:0000313" key="2">
    <source>
        <dbReference type="Proteomes" id="UP000824120"/>
    </source>
</evidence>
<keyword evidence="2" id="KW-1185">Reference proteome</keyword>
<dbReference type="Proteomes" id="UP000824120">
    <property type="component" value="Chromosome 10"/>
</dbReference>
<comment type="caution">
    <text evidence="1">The sequence shown here is derived from an EMBL/GenBank/DDBJ whole genome shotgun (WGS) entry which is preliminary data.</text>
</comment>
<organism evidence="1 2">
    <name type="scientific">Solanum commersonii</name>
    <name type="common">Commerson's wild potato</name>
    <name type="synonym">Commerson's nightshade</name>
    <dbReference type="NCBI Taxonomy" id="4109"/>
    <lineage>
        <taxon>Eukaryota</taxon>
        <taxon>Viridiplantae</taxon>
        <taxon>Streptophyta</taxon>
        <taxon>Embryophyta</taxon>
        <taxon>Tracheophyta</taxon>
        <taxon>Spermatophyta</taxon>
        <taxon>Magnoliopsida</taxon>
        <taxon>eudicotyledons</taxon>
        <taxon>Gunneridae</taxon>
        <taxon>Pentapetalae</taxon>
        <taxon>asterids</taxon>
        <taxon>lamiids</taxon>
        <taxon>Solanales</taxon>
        <taxon>Solanaceae</taxon>
        <taxon>Solanoideae</taxon>
        <taxon>Solaneae</taxon>
        <taxon>Solanum</taxon>
    </lineage>
</organism>
<dbReference type="EMBL" id="JACXVP010000010">
    <property type="protein sequence ID" value="KAG5579803.1"/>
    <property type="molecule type" value="Genomic_DNA"/>
</dbReference>
<dbReference type="OrthoDB" id="1937198at2759"/>
<gene>
    <name evidence="1" type="ORF">H5410_050430</name>
</gene>
<protein>
    <submittedName>
        <fullName evidence="1">Uncharacterized protein</fullName>
    </submittedName>
</protein>
<name>A0A9J5WVF7_SOLCO</name>
<evidence type="ECO:0000313" key="1">
    <source>
        <dbReference type="EMBL" id="KAG5579803.1"/>
    </source>
</evidence>
<sequence>MVKALVCGAELPRYITHTNLVLIPKNVALNTFSDLRPISLSNFLDNWLNIRSCGSQGKVHQLYGMTIEQEWEIFTLSQRILPRKENGMRKY</sequence>